<keyword evidence="13" id="KW-1185">Reference proteome</keyword>
<dbReference type="GO" id="GO:0016787">
    <property type="term" value="F:hydrolase activity"/>
    <property type="evidence" value="ECO:0007669"/>
    <property type="project" value="InterPro"/>
</dbReference>
<proteinExistence type="inferred from homology"/>
<feature type="domain" description="Carbohydrate kinase FGGY C-terminal" evidence="10">
    <location>
        <begin position="304"/>
        <end position="519"/>
    </location>
</feature>
<dbReference type="InterPro" id="IPR033140">
    <property type="entry name" value="Lipase_GDXG_put_SER_AS"/>
</dbReference>
<dbReference type="Gene3D" id="3.30.420.40">
    <property type="match status" value="2"/>
</dbReference>
<dbReference type="OrthoDB" id="1728974at2759"/>
<organism evidence="12 13">
    <name type="scientific">Gnomoniopsis smithogilvyi</name>
    <dbReference type="NCBI Taxonomy" id="1191159"/>
    <lineage>
        <taxon>Eukaryota</taxon>
        <taxon>Fungi</taxon>
        <taxon>Dikarya</taxon>
        <taxon>Ascomycota</taxon>
        <taxon>Pezizomycotina</taxon>
        <taxon>Sordariomycetes</taxon>
        <taxon>Sordariomycetidae</taxon>
        <taxon>Diaporthales</taxon>
        <taxon>Gnomoniaceae</taxon>
        <taxon>Gnomoniopsis</taxon>
    </lineage>
</organism>
<dbReference type="InterPro" id="IPR018485">
    <property type="entry name" value="FGGY_C"/>
</dbReference>
<evidence type="ECO:0000256" key="4">
    <source>
        <dbReference type="ARBA" id="ARBA00022679"/>
    </source>
</evidence>
<evidence type="ECO:0000259" key="10">
    <source>
        <dbReference type="Pfam" id="PF02782"/>
    </source>
</evidence>
<comment type="catalytic activity">
    <reaction evidence="7">
        <text>D-xylulose + ATP = D-xylulose 5-phosphate + ADP + H(+)</text>
        <dbReference type="Rhea" id="RHEA:10964"/>
        <dbReference type="ChEBI" id="CHEBI:15378"/>
        <dbReference type="ChEBI" id="CHEBI:17140"/>
        <dbReference type="ChEBI" id="CHEBI:30616"/>
        <dbReference type="ChEBI" id="CHEBI:57737"/>
        <dbReference type="ChEBI" id="CHEBI:456216"/>
        <dbReference type="EC" id="2.7.1.17"/>
    </reaction>
</comment>
<keyword evidence="5" id="KW-0418">Kinase</keyword>
<dbReference type="PANTHER" id="PTHR10196:SF57">
    <property type="entry name" value="XYLULOSE KINASE"/>
    <property type="match status" value="1"/>
</dbReference>
<dbReference type="GO" id="GO:0004856">
    <property type="term" value="F:D-xylulokinase activity"/>
    <property type="evidence" value="ECO:0007669"/>
    <property type="project" value="UniProtKB-EC"/>
</dbReference>
<dbReference type="Pfam" id="PF02782">
    <property type="entry name" value="FGGY_C"/>
    <property type="match status" value="1"/>
</dbReference>
<evidence type="ECO:0000256" key="2">
    <source>
        <dbReference type="ARBA" id="ARBA00012038"/>
    </source>
</evidence>
<sequence>MSDGPLYLGFDLSTQQLKAIVIQSDLTVLSEAKVDFDADFGSQYGLTKGVLVNEAEGEVFAPVAMWLEALDLVLSRLVDKKAPLNRVRGVSGACQQHGSVFWGHEAEKLLGTMKGDSAKGGLKEQLEGALSYPYGPNWQDHSTQKQCDEFDASLGSNVRLAEVTGSAAHHRFTGPQILRLRKKLPQMYDATSRISLVSSWLASVLLGSIAPLDISDVTGMNLWDMRTNTWNEDLLTLTAGSPAAVPALRAKLGEPRIDGGGSMGGIAAYFTQRYGFSSECQIAPFTGDNPGTILALPLRPLDAIVSLGTSSTFLMITPTYKPDPAYHFMNHPCTPGQYMFMLCYKNGGLAREKVRDSLPPPASGDPWANFNKAVLDTPPLDVGDAAVDKAKLGLYFYLPEIVPNIKAGTWRYECAPADGSALTESKASWAAEKDARTIVESQALSMRLRSQALVHPHRQGSLMLPAQPRRIYLVGGGSLNPAIARVMGDVLGSAEGVYKLDVGGNACALGGAYKALWAMERDEARGETFDELIGKRWKEEGAVEKVDDGYKAEVFERYGKVLGAFGEMEERILKYAKTLKGCGQRGSAPSLRRKVSDVTISTIRFKSRHSSLNYLMFSHATQPSAIDRYHSPGTRLASSTQIIDCPVSYLDCLLFCVFLTPQLVLNVGLVETIKVTLQCLPFLVFQLPAGFIQERFLLRPEAQPAFVRQASPFEDIVVRCVRYAFANISPNVGRVFFGKEVALPWMRWRMLRHGYLRSPVHWREYRDRRFKGVWAAADPTKKADVIVYYAHGGGFSMGSTYFYLEFLLSWLSVMKDSGYKNPAVFGLDYTLVPDSCFPTQLDEMVAGYEHVLGMAGDPSIVCVAGDSAGGTLVLSLLMHLAHPKLVEKGRRLPGASRHLDRPGMAVLISPWPTLHSPLYKSNRSDFLDEHALQLYASQYAGSQALVADPLASPGNCKDISWWKDASPASGIFITYGMEEVFAPEIEKLVQVLQKAGGTRVCAYGEKAGVHAWPVASLFLSDTTEQRLKGLRSIVHEMKLCIAPGKV</sequence>
<reference evidence="12" key="1">
    <citation type="submission" date="2022-10" db="EMBL/GenBank/DDBJ databases">
        <title>Tapping the CABI collections for fungal endophytes: first genome assemblies for Collariella, Neodidymelliopsis, Ascochyta clinopodiicola, Didymella pomorum, Didymosphaeria variabile, Neocosmospora piperis and Neocucurbitaria cava.</title>
        <authorList>
            <person name="Hill R."/>
        </authorList>
    </citation>
    <scope>NUCLEOTIDE SEQUENCE</scope>
    <source>
        <strain evidence="12">IMI 355082</strain>
    </source>
</reference>
<gene>
    <name evidence="12" type="ORF">N0V93_005366</name>
</gene>
<dbReference type="Proteomes" id="UP001140453">
    <property type="component" value="Unassembled WGS sequence"/>
</dbReference>
<dbReference type="Pfam" id="PF07859">
    <property type="entry name" value="Abhydrolase_3"/>
    <property type="match status" value="1"/>
</dbReference>
<name>A0A9W9CY29_9PEZI</name>
<evidence type="ECO:0000256" key="3">
    <source>
        <dbReference type="ARBA" id="ARBA00022629"/>
    </source>
</evidence>
<feature type="domain" description="Carbohydrate kinase FGGY N-terminal" evidence="9">
    <location>
        <begin position="138"/>
        <end position="249"/>
    </location>
</feature>
<dbReference type="InterPro" id="IPR029058">
    <property type="entry name" value="AB_hydrolase_fold"/>
</dbReference>
<dbReference type="AlphaFoldDB" id="A0A9W9CY29"/>
<evidence type="ECO:0000313" key="13">
    <source>
        <dbReference type="Proteomes" id="UP001140453"/>
    </source>
</evidence>
<evidence type="ECO:0000256" key="8">
    <source>
        <dbReference type="PROSITE-ProRule" id="PRU10038"/>
    </source>
</evidence>
<evidence type="ECO:0000256" key="7">
    <source>
        <dbReference type="ARBA" id="ARBA00048885"/>
    </source>
</evidence>
<feature type="active site" evidence="8">
    <location>
        <position position="867"/>
    </location>
</feature>
<evidence type="ECO:0000259" key="9">
    <source>
        <dbReference type="Pfam" id="PF00370"/>
    </source>
</evidence>
<evidence type="ECO:0000256" key="6">
    <source>
        <dbReference type="ARBA" id="ARBA00025184"/>
    </source>
</evidence>
<comment type="function">
    <text evidence="6">Highly specific D-xylulose kinase which participates in the catabolism of xylose. Xylose is a major component of hemicelluloses such as xylan. Most fungi utilize D-xylose via three enzymatic reactions, xylose reductase (XR), xylitol dehydrogenase (XDH), and xylulokinase, to form xylulose 5-phosphate, which enters pentose phosphate pathway.</text>
</comment>
<accession>A0A9W9CY29</accession>
<keyword evidence="3" id="KW-0119">Carbohydrate metabolism</keyword>
<evidence type="ECO:0000256" key="1">
    <source>
        <dbReference type="ARBA" id="ARBA00009156"/>
    </source>
</evidence>
<dbReference type="SUPFAM" id="SSF53067">
    <property type="entry name" value="Actin-like ATPase domain"/>
    <property type="match status" value="2"/>
</dbReference>
<dbReference type="GO" id="GO:0005829">
    <property type="term" value="C:cytosol"/>
    <property type="evidence" value="ECO:0007669"/>
    <property type="project" value="TreeGrafter"/>
</dbReference>
<dbReference type="PROSITE" id="PS01174">
    <property type="entry name" value="LIPASE_GDXG_SER"/>
    <property type="match status" value="1"/>
</dbReference>
<comment type="similarity">
    <text evidence="1">Belongs to the FGGY kinase family.</text>
</comment>
<dbReference type="EMBL" id="JAPEVB010000003">
    <property type="protein sequence ID" value="KAJ4391746.1"/>
    <property type="molecule type" value="Genomic_DNA"/>
</dbReference>
<dbReference type="GO" id="GO:0042732">
    <property type="term" value="P:D-xylose metabolic process"/>
    <property type="evidence" value="ECO:0007669"/>
    <property type="project" value="UniProtKB-KW"/>
</dbReference>
<keyword evidence="4" id="KW-0808">Transferase</keyword>
<evidence type="ECO:0000313" key="12">
    <source>
        <dbReference type="EMBL" id="KAJ4391746.1"/>
    </source>
</evidence>
<dbReference type="Gene3D" id="3.40.50.1820">
    <property type="entry name" value="alpha/beta hydrolase"/>
    <property type="match status" value="1"/>
</dbReference>
<keyword evidence="3" id="KW-0859">Xylose metabolism</keyword>
<dbReference type="EC" id="2.7.1.17" evidence="2"/>
<dbReference type="SUPFAM" id="SSF53474">
    <property type="entry name" value="alpha/beta-Hydrolases"/>
    <property type="match status" value="1"/>
</dbReference>
<dbReference type="Pfam" id="PF00370">
    <property type="entry name" value="FGGY_N"/>
    <property type="match status" value="1"/>
</dbReference>
<dbReference type="InterPro" id="IPR013094">
    <property type="entry name" value="AB_hydrolase_3"/>
</dbReference>
<comment type="caution">
    <text evidence="12">The sequence shown here is derived from an EMBL/GenBank/DDBJ whole genome shotgun (WGS) entry which is preliminary data.</text>
</comment>
<dbReference type="InterPro" id="IPR042024">
    <property type="entry name" value="D-XK_euk"/>
</dbReference>
<dbReference type="FunFam" id="3.30.420.40:FF:000118">
    <property type="entry name" value="Xylulose kinase 2"/>
    <property type="match status" value="1"/>
</dbReference>
<dbReference type="InterPro" id="IPR018484">
    <property type="entry name" value="FGGY_N"/>
</dbReference>
<dbReference type="GO" id="GO:0005997">
    <property type="term" value="P:xylulose metabolic process"/>
    <property type="evidence" value="ECO:0007669"/>
    <property type="project" value="TreeGrafter"/>
</dbReference>
<dbReference type="PANTHER" id="PTHR10196">
    <property type="entry name" value="SUGAR KINASE"/>
    <property type="match status" value="1"/>
</dbReference>
<evidence type="ECO:0000256" key="5">
    <source>
        <dbReference type="ARBA" id="ARBA00022777"/>
    </source>
</evidence>
<feature type="domain" description="Alpha/beta hydrolase fold-3" evidence="11">
    <location>
        <begin position="787"/>
        <end position="1011"/>
    </location>
</feature>
<dbReference type="InterPro" id="IPR043129">
    <property type="entry name" value="ATPase_NBD"/>
</dbReference>
<dbReference type="CDD" id="cd07776">
    <property type="entry name" value="ASKHA_NBD_FGGY_SpXK-like"/>
    <property type="match status" value="1"/>
</dbReference>
<protein>
    <recommendedName>
        <fullName evidence="2">xylulokinase</fullName>
        <ecNumber evidence="2">2.7.1.17</ecNumber>
    </recommendedName>
</protein>
<evidence type="ECO:0000259" key="11">
    <source>
        <dbReference type="Pfam" id="PF07859"/>
    </source>
</evidence>